<organism evidence="6 7">
    <name type="scientific">Caldibacillus debilis</name>
    <dbReference type="NCBI Taxonomy" id="301148"/>
    <lineage>
        <taxon>Bacteria</taxon>
        <taxon>Bacillati</taxon>
        <taxon>Bacillota</taxon>
        <taxon>Bacilli</taxon>
        <taxon>Bacillales</taxon>
        <taxon>Bacillaceae</taxon>
        <taxon>Caldibacillus</taxon>
    </lineage>
</organism>
<dbReference type="GO" id="GO:0005737">
    <property type="term" value="C:cytoplasm"/>
    <property type="evidence" value="ECO:0007669"/>
    <property type="project" value="UniProtKB-ARBA"/>
</dbReference>
<dbReference type="SMART" id="SM00704">
    <property type="entry name" value="ZnF_CDGSH"/>
    <property type="match status" value="1"/>
</dbReference>
<proteinExistence type="predicted"/>
<dbReference type="InterPro" id="IPR018967">
    <property type="entry name" value="FeS-contain_CDGSH-typ"/>
</dbReference>
<dbReference type="OrthoDB" id="9795032at2"/>
<gene>
    <name evidence="6" type="ORF">B4135_1940</name>
</gene>
<dbReference type="Pfam" id="PF09360">
    <property type="entry name" value="zf-CDGSH"/>
    <property type="match status" value="1"/>
</dbReference>
<reference evidence="6 7" key="1">
    <citation type="submission" date="2016-01" db="EMBL/GenBank/DDBJ databases">
        <title>Draft Genome Sequences of Seven Thermophilic Sporeformers Isolated from Foods.</title>
        <authorList>
            <person name="Berendsen E.M."/>
            <person name="Wells-Bennik M.H."/>
            <person name="Krawcyk A.O."/>
            <person name="De Jong A."/>
            <person name="Holsappel S."/>
            <person name="Eijlander R.T."/>
            <person name="Kuipers O.P."/>
        </authorList>
    </citation>
    <scope>NUCLEOTIDE SEQUENCE [LARGE SCALE GENOMIC DNA]</scope>
    <source>
        <strain evidence="6 7">B4135</strain>
    </source>
</reference>
<evidence type="ECO:0000313" key="6">
    <source>
        <dbReference type="EMBL" id="KYD20165.1"/>
    </source>
</evidence>
<evidence type="ECO:0000259" key="5">
    <source>
        <dbReference type="SMART" id="SM00704"/>
    </source>
</evidence>
<sequence length="69" mass="7662">MAKAQIKVSDNGPLRVSGEVELVDAEGNVFETKPVFYLCRCGKSSNKPFCDGSHKKENFQSVVRAKKEE</sequence>
<name>A0A150M710_9BACI</name>
<keyword evidence="1" id="KW-0001">2Fe-2S</keyword>
<keyword evidence="4" id="KW-0411">Iron-sulfur</keyword>
<evidence type="ECO:0000256" key="4">
    <source>
        <dbReference type="ARBA" id="ARBA00023014"/>
    </source>
</evidence>
<dbReference type="InterPro" id="IPR042216">
    <property type="entry name" value="MitoNEET_CISD"/>
</dbReference>
<dbReference type="Gene3D" id="3.40.5.90">
    <property type="entry name" value="CDGSH iron-sulfur domain, mitoNEET-type"/>
    <property type="match status" value="1"/>
</dbReference>
<keyword evidence="2" id="KW-0479">Metal-binding</keyword>
<protein>
    <recommendedName>
        <fullName evidence="5">Iron-binding zinc finger CDGSH type domain-containing protein</fullName>
    </recommendedName>
</protein>
<accession>A0A150M710</accession>
<dbReference type="AlphaFoldDB" id="A0A150M710"/>
<evidence type="ECO:0000313" key="7">
    <source>
        <dbReference type="Proteomes" id="UP000075683"/>
    </source>
</evidence>
<evidence type="ECO:0000256" key="3">
    <source>
        <dbReference type="ARBA" id="ARBA00023004"/>
    </source>
</evidence>
<dbReference type="GO" id="GO:0046872">
    <property type="term" value="F:metal ion binding"/>
    <property type="evidence" value="ECO:0007669"/>
    <property type="project" value="UniProtKB-KW"/>
</dbReference>
<feature type="domain" description="Iron-binding zinc finger CDGSH type" evidence="5">
    <location>
        <begin position="15"/>
        <end position="60"/>
    </location>
</feature>
<dbReference type="RefSeq" id="WP_061568579.1">
    <property type="nucleotide sequence ID" value="NZ_LQYT01000036.1"/>
</dbReference>
<dbReference type="EMBL" id="LQYT01000036">
    <property type="protein sequence ID" value="KYD20165.1"/>
    <property type="molecule type" value="Genomic_DNA"/>
</dbReference>
<evidence type="ECO:0000256" key="2">
    <source>
        <dbReference type="ARBA" id="ARBA00022723"/>
    </source>
</evidence>
<evidence type="ECO:0000256" key="1">
    <source>
        <dbReference type="ARBA" id="ARBA00022714"/>
    </source>
</evidence>
<dbReference type="Proteomes" id="UP000075683">
    <property type="component" value="Unassembled WGS sequence"/>
</dbReference>
<keyword evidence="3" id="KW-0408">Iron</keyword>
<dbReference type="GO" id="GO:0051537">
    <property type="term" value="F:2 iron, 2 sulfur cluster binding"/>
    <property type="evidence" value="ECO:0007669"/>
    <property type="project" value="UniProtKB-KW"/>
</dbReference>
<comment type="caution">
    <text evidence="6">The sequence shown here is derived from an EMBL/GenBank/DDBJ whole genome shotgun (WGS) entry which is preliminary data.</text>
</comment>